<dbReference type="Pfam" id="PF24883">
    <property type="entry name" value="NPHP3_N"/>
    <property type="match status" value="1"/>
</dbReference>
<dbReference type="InterPro" id="IPR007111">
    <property type="entry name" value="NACHT_NTPase"/>
</dbReference>
<dbReference type="OrthoDB" id="7464126at2759"/>
<keyword evidence="1" id="KW-0677">Repeat</keyword>
<sequence>MPNFKSARSFLKRARNRRQLKNQGLTTAAGEGQTEAYSLMPSIPNIMDADTTAEQSVRPDQANDQAVNADVTIDPPDPAAPVLSQDAEQMPSSTPAPSAPQDMAALSQQTGLHSQAPTAKPKVKTPAEQLQELFQEALDQYANRTKTNLRENPLATRLSSCDSVEAVTTILNEHISAFEDFRENGTGVQLMRRLKPIVSSLLALHLNETVGEGVGVVFGPGKAIIGAIGVLLEAVKRVSDSYDALLELFECVENFLFRLEVYTKIDLAAAMKDIVVKTLVEVISIFGLATEQVTSGRFQKYAKTLLGDMTIENALRRLNTLATLEDRTTAAESFWVIHGLVQNLKSLMMNEELSTLSIQKTLFELKESVAETQRNEMIKEYRRWLSPPDPSSNHNTAVKSHHEGTAVWFIEGEIMRNWMTNGSLMWINGKPGSGKTVLCSSIIEDIRRRCLLDPRYILVYFYCDFRDPAKQDVHGLLLHQLIRIASCSNACLAMLSNLYSMHNQGSERPTDDRLIRCLKEMLQALADHPVYIIIDALDECPNSGIPAPRKRMLTLAGDLITMHLPNLHICITSRPERDIAVVLKPLASQCIGIDAEDGQSRDIARYVCAAVESDSGYELWEGEEKALVIKELSAKANGMFRWAYCQLDVLRNCLSIRQALQDLPETLDETYMRILERLNRHNWKLTHRLLQCLTVCVRPLTARELVETLSVDIDSGSIPQLKTDWRRSNPELHIHILCSALVEINPDTKRVQFAHFSVQEYLLSSRLATEQEASLRQFHINGPLPCQYIPRNIG</sequence>
<dbReference type="InterPro" id="IPR031350">
    <property type="entry name" value="Goodbye_dom"/>
</dbReference>
<dbReference type="Proteomes" id="UP000016930">
    <property type="component" value="Unassembled WGS sequence"/>
</dbReference>
<evidence type="ECO:0000313" key="5">
    <source>
        <dbReference type="Proteomes" id="UP000016930"/>
    </source>
</evidence>
<organism evidence="4 5">
    <name type="scientific">Ceriporiopsis subvermispora (strain B)</name>
    <name type="common">White-rot fungus</name>
    <name type="synonym">Gelatoporia subvermispora</name>
    <dbReference type="NCBI Taxonomy" id="914234"/>
    <lineage>
        <taxon>Eukaryota</taxon>
        <taxon>Fungi</taxon>
        <taxon>Dikarya</taxon>
        <taxon>Basidiomycota</taxon>
        <taxon>Agaricomycotina</taxon>
        <taxon>Agaricomycetes</taxon>
        <taxon>Polyporales</taxon>
        <taxon>Gelatoporiaceae</taxon>
        <taxon>Gelatoporia</taxon>
    </lineage>
</organism>
<reference evidence="4 5" key="1">
    <citation type="journal article" date="2012" name="Proc. Natl. Acad. Sci. U.S.A.">
        <title>Comparative genomics of Ceriporiopsis subvermispora and Phanerochaete chrysosporium provide insight into selective ligninolysis.</title>
        <authorList>
            <person name="Fernandez-Fueyo E."/>
            <person name="Ruiz-Duenas F.J."/>
            <person name="Ferreira P."/>
            <person name="Floudas D."/>
            <person name="Hibbett D.S."/>
            <person name="Canessa P."/>
            <person name="Larrondo L.F."/>
            <person name="James T.Y."/>
            <person name="Seelenfreund D."/>
            <person name="Lobos S."/>
            <person name="Polanco R."/>
            <person name="Tello M."/>
            <person name="Honda Y."/>
            <person name="Watanabe T."/>
            <person name="Watanabe T."/>
            <person name="Ryu J.S."/>
            <person name="Kubicek C.P."/>
            <person name="Schmoll M."/>
            <person name="Gaskell J."/>
            <person name="Hammel K.E."/>
            <person name="St John F.J."/>
            <person name="Vanden Wymelenberg A."/>
            <person name="Sabat G."/>
            <person name="Splinter BonDurant S."/>
            <person name="Syed K."/>
            <person name="Yadav J.S."/>
            <person name="Doddapaneni H."/>
            <person name="Subramanian V."/>
            <person name="Lavin J.L."/>
            <person name="Oguiza J.A."/>
            <person name="Perez G."/>
            <person name="Pisabarro A.G."/>
            <person name="Ramirez L."/>
            <person name="Santoyo F."/>
            <person name="Master E."/>
            <person name="Coutinho P.M."/>
            <person name="Henrissat B."/>
            <person name="Lombard V."/>
            <person name="Magnuson J.K."/>
            <person name="Kuees U."/>
            <person name="Hori C."/>
            <person name="Igarashi K."/>
            <person name="Samejima M."/>
            <person name="Held B.W."/>
            <person name="Barry K.W."/>
            <person name="LaButti K.M."/>
            <person name="Lapidus A."/>
            <person name="Lindquist E.A."/>
            <person name="Lucas S.M."/>
            <person name="Riley R."/>
            <person name="Salamov A.A."/>
            <person name="Hoffmeister D."/>
            <person name="Schwenk D."/>
            <person name="Hadar Y."/>
            <person name="Yarden O."/>
            <person name="de Vries R.P."/>
            <person name="Wiebenga A."/>
            <person name="Stenlid J."/>
            <person name="Eastwood D."/>
            <person name="Grigoriev I.V."/>
            <person name="Berka R.M."/>
            <person name="Blanchette R.A."/>
            <person name="Kersten P."/>
            <person name="Martinez A.T."/>
            <person name="Vicuna R."/>
            <person name="Cullen D."/>
        </authorList>
    </citation>
    <scope>NUCLEOTIDE SEQUENCE [LARGE SCALE GENOMIC DNA]</scope>
    <source>
        <strain evidence="4 5">B</strain>
    </source>
</reference>
<dbReference type="PANTHER" id="PTHR10039:SF16">
    <property type="entry name" value="GPI INOSITOL-DEACYLASE"/>
    <property type="match status" value="1"/>
</dbReference>
<dbReference type="InterPro" id="IPR056884">
    <property type="entry name" value="NPHP3-like_N"/>
</dbReference>
<dbReference type="Pfam" id="PF17109">
    <property type="entry name" value="Goodbye"/>
    <property type="match status" value="1"/>
</dbReference>
<dbReference type="InterPro" id="IPR027417">
    <property type="entry name" value="P-loop_NTPase"/>
</dbReference>
<evidence type="ECO:0000259" key="3">
    <source>
        <dbReference type="PROSITE" id="PS50837"/>
    </source>
</evidence>
<accession>M2QHV3</accession>
<dbReference type="EMBL" id="KB445798">
    <property type="protein sequence ID" value="EMD36623.1"/>
    <property type="molecule type" value="Genomic_DNA"/>
</dbReference>
<proteinExistence type="predicted"/>
<gene>
    <name evidence="4" type="ORF">CERSUDRAFT_124368</name>
</gene>
<dbReference type="PANTHER" id="PTHR10039">
    <property type="entry name" value="AMELOGENIN"/>
    <property type="match status" value="1"/>
</dbReference>
<dbReference type="AlphaFoldDB" id="M2QHV3"/>
<feature type="region of interest" description="Disordered" evidence="2">
    <location>
        <begin position="14"/>
        <end position="126"/>
    </location>
</feature>
<evidence type="ECO:0000313" key="4">
    <source>
        <dbReference type="EMBL" id="EMD36623.1"/>
    </source>
</evidence>
<dbReference type="HOGENOM" id="CLU_011469_0_0_1"/>
<feature type="domain" description="NACHT" evidence="3">
    <location>
        <begin position="423"/>
        <end position="575"/>
    </location>
</feature>
<dbReference type="InterPro" id="IPR054471">
    <property type="entry name" value="GPIID_WHD"/>
</dbReference>
<evidence type="ECO:0000256" key="2">
    <source>
        <dbReference type="SAM" id="MobiDB-lite"/>
    </source>
</evidence>
<feature type="compositionally biased region" description="Polar residues" evidence="2">
    <location>
        <begin position="106"/>
        <end position="117"/>
    </location>
</feature>
<evidence type="ECO:0000256" key="1">
    <source>
        <dbReference type="ARBA" id="ARBA00022737"/>
    </source>
</evidence>
<protein>
    <recommendedName>
        <fullName evidence="3">NACHT domain-containing protein</fullName>
    </recommendedName>
</protein>
<keyword evidence="5" id="KW-1185">Reference proteome</keyword>
<dbReference type="Pfam" id="PF22939">
    <property type="entry name" value="WHD_GPIID"/>
    <property type="match status" value="1"/>
</dbReference>
<dbReference type="PROSITE" id="PS50837">
    <property type="entry name" value="NACHT"/>
    <property type="match status" value="1"/>
</dbReference>
<feature type="compositionally biased region" description="Polar residues" evidence="2">
    <location>
        <begin position="86"/>
        <end position="96"/>
    </location>
</feature>
<dbReference type="SUPFAM" id="SSF52540">
    <property type="entry name" value="P-loop containing nucleoside triphosphate hydrolases"/>
    <property type="match status" value="1"/>
</dbReference>
<name>M2QHV3_CERS8</name>
<dbReference type="STRING" id="914234.M2QHV3"/>
<dbReference type="Gene3D" id="3.40.50.300">
    <property type="entry name" value="P-loop containing nucleotide triphosphate hydrolases"/>
    <property type="match status" value="1"/>
</dbReference>